<evidence type="ECO:0000313" key="3">
    <source>
        <dbReference type="Proteomes" id="UP001165297"/>
    </source>
</evidence>
<dbReference type="EMBL" id="JAJADQ010000016">
    <property type="protein sequence ID" value="MCB2380357.1"/>
    <property type="molecule type" value="Genomic_DNA"/>
</dbReference>
<proteinExistence type="predicted"/>
<comment type="caution">
    <text evidence="2">The sequence shown here is derived from an EMBL/GenBank/DDBJ whole genome shotgun (WGS) entry which is preliminary data.</text>
</comment>
<dbReference type="InterPro" id="IPR011335">
    <property type="entry name" value="Restrct_endonuc-II-like"/>
</dbReference>
<dbReference type="Gene3D" id="3.90.320.10">
    <property type="match status" value="1"/>
</dbReference>
<organism evidence="2 3">
    <name type="scientific">Hymenobacter nitidus</name>
    <dbReference type="NCBI Taxonomy" id="2880929"/>
    <lineage>
        <taxon>Bacteria</taxon>
        <taxon>Pseudomonadati</taxon>
        <taxon>Bacteroidota</taxon>
        <taxon>Cytophagia</taxon>
        <taxon>Cytophagales</taxon>
        <taxon>Hymenobacteraceae</taxon>
        <taxon>Hymenobacter</taxon>
    </lineage>
</organism>
<name>A0ABS8AJ38_9BACT</name>
<dbReference type="RefSeq" id="WP_226190167.1">
    <property type="nucleotide sequence ID" value="NZ_JAJADQ010000016.1"/>
</dbReference>
<dbReference type="InterPro" id="IPR011604">
    <property type="entry name" value="PDDEXK-like_dom_sf"/>
</dbReference>
<reference evidence="2" key="1">
    <citation type="submission" date="2021-10" db="EMBL/GenBank/DDBJ databases">
        <authorList>
            <person name="Dean J.D."/>
            <person name="Kim M.K."/>
            <person name="Newey C.N."/>
            <person name="Stoker T.S."/>
            <person name="Thompson D.W."/>
            <person name="Grose J.H."/>
        </authorList>
    </citation>
    <scope>NUCLEOTIDE SEQUENCE</scope>
    <source>
        <strain evidence="2">BT635</strain>
    </source>
</reference>
<evidence type="ECO:0000313" key="2">
    <source>
        <dbReference type="EMBL" id="MCB2380357.1"/>
    </source>
</evidence>
<dbReference type="SUPFAM" id="SSF52980">
    <property type="entry name" value="Restriction endonuclease-like"/>
    <property type="match status" value="1"/>
</dbReference>
<feature type="domain" description="PD-(D/E)XK endonuclease-like" evidence="1">
    <location>
        <begin position="3"/>
        <end position="261"/>
    </location>
</feature>
<dbReference type="Proteomes" id="UP001165297">
    <property type="component" value="Unassembled WGS sequence"/>
</dbReference>
<evidence type="ECO:0000259" key="1">
    <source>
        <dbReference type="Pfam" id="PF12705"/>
    </source>
</evidence>
<gene>
    <name evidence="2" type="ORF">LGH70_22385</name>
</gene>
<dbReference type="InterPro" id="IPR038726">
    <property type="entry name" value="PDDEXK_AddAB-type"/>
</dbReference>
<accession>A0ABS8AJ38</accession>
<dbReference type="Pfam" id="PF12705">
    <property type="entry name" value="PDDEXK_1"/>
    <property type="match status" value="1"/>
</dbReference>
<sequence length="353" mass="37137">MVLSPSQFSQVQECGYRFVLKLQGAAALPAGSAAALGNVLHRLMQEHVGRPFTDAEAFEEAWQRQVAYQELLLSTSVLSAALVPLARTAHGYAVKKAILRHSLLNPSQPQARWSAKAGTSKSYLGAEVKLGGAGPVAGRADLIRAASGGPELVDYKSGRFTADQLDKDGQVVAKPEYVQQLHLYAALYYEEAGHWPSRLLLAGLDGTELEVPFLPAECLTLLATARSMATALEAAARTGDGAQLARPAPAVCRRCAYRPHCTPYLALVAAEGGCLGSDVSGVISAIVHRGNRLVLTLSTGTGSISVQAIGATAGRLHQDAAMVMGAKIIIFGVHPTPVNRTFTAEPTAAVAHL</sequence>
<protein>
    <submittedName>
        <fullName evidence="2">PD-(D/E)XK nuclease family protein</fullName>
    </submittedName>
</protein>
<keyword evidence="3" id="KW-1185">Reference proteome</keyword>